<evidence type="ECO:0000313" key="12">
    <source>
        <dbReference type="Proteomes" id="UP001492380"/>
    </source>
</evidence>
<evidence type="ECO:0000313" key="11">
    <source>
        <dbReference type="EMBL" id="KAK8247034.1"/>
    </source>
</evidence>
<dbReference type="InterPro" id="IPR024079">
    <property type="entry name" value="MetalloPept_cat_dom_sf"/>
</dbReference>
<dbReference type="InterPro" id="IPR008754">
    <property type="entry name" value="Peptidase_M43"/>
</dbReference>
<gene>
    <name evidence="11" type="ORF">HDK90DRAFT_27960</name>
</gene>
<dbReference type="Proteomes" id="UP001492380">
    <property type="component" value="Unassembled WGS sequence"/>
</dbReference>
<organism evidence="11 12">
    <name type="scientific">Phyllosticta capitalensis</name>
    <dbReference type="NCBI Taxonomy" id="121624"/>
    <lineage>
        <taxon>Eukaryota</taxon>
        <taxon>Fungi</taxon>
        <taxon>Dikarya</taxon>
        <taxon>Ascomycota</taxon>
        <taxon>Pezizomycotina</taxon>
        <taxon>Dothideomycetes</taxon>
        <taxon>Dothideomycetes incertae sedis</taxon>
        <taxon>Botryosphaeriales</taxon>
        <taxon>Phyllostictaceae</taxon>
        <taxon>Phyllosticta</taxon>
    </lineage>
</organism>
<dbReference type="PANTHER" id="PTHR47466">
    <property type="match status" value="1"/>
</dbReference>
<evidence type="ECO:0000256" key="5">
    <source>
        <dbReference type="ARBA" id="ARBA00022801"/>
    </source>
</evidence>
<comment type="similarity">
    <text evidence="1">Belongs to the peptidase M43B family.</text>
</comment>
<dbReference type="EMBL" id="JBBWRZ010000001">
    <property type="protein sequence ID" value="KAK8247034.1"/>
    <property type="molecule type" value="Genomic_DNA"/>
</dbReference>
<reference evidence="11 12" key="1">
    <citation type="submission" date="2024-04" db="EMBL/GenBank/DDBJ databases">
        <title>Phyllosticta paracitricarpa is synonymous to the EU quarantine fungus P. citricarpa based on phylogenomic analyses.</title>
        <authorList>
            <consortium name="Lawrence Berkeley National Laboratory"/>
            <person name="Van Ingen-Buijs V.A."/>
            <person name="Van Westerhoven A.C."/>
            <person name="Haridas S."/>
            <person name="Skiadas P."/>
            <person name="Martin F."/>
            <person name="Groenewald J.Z."/>
            <person name="Crous P.W."/>
            <person name="Seidl M.F."/>
        </authorList>
    </citation>
    <scope>NUCLEOTIDE SEQUENCE [LARGE SCALE GENOMIC DNA]</scope>
    <source>
        <strain evidence="11 12">CBS 123374</strain>
    </source>
</reference>
<comment type="caution">
    <text evidence="11">The sequence shown here is derived from an EMBL/GenBank/DDBJ whole genome shotgun (WGS) entry which is preliminary data.</text>
</comment>
<sequence>MAHKAILILTLVMLALAGHGLALNLTCLTSAPDQDQLAVIKQMALAENHAMAHGQDMFGNQVLDVPTYFHVLSESENAEGGWIPDSQLDSLIAQLNAEYNKHRISFTLRGKTHTVNAQWANALFDKAFSDAREALRAGGYGSLNVFFQKSVGDHQAGSFCTRPASAPTDYSQDGCTLILGMYNVATLTHEVGHWLGLLHTFEGGCNADPVHGGDYVADTPAQASTNYSDCTLGRDSCPTLAGRDPIFNHMSYSSCSNRHFTHDQGVRMHNQWNYYRAGYE</sequence>
<evidence type="ECO:0000256" key="6">
    <source>
        <dbReference type="ARBA" id="ARBA00022833"/>
    </source>
</evidence>
<evidence type="ECO:0000256" key="2">
    <source>
        <dbReference type="ARBA" id="ARBA00022670"/>
    </source>
</evidence>
<dbReference type="PANTHER" id="PTHR47466:SF1">
    <property type="entry name" value="METALLOPROTEASE MEP1 (AFU_ORTHOLOGUE AFUA_1G07730)-RELATED"/>
    <property type="match status" value="1"/>
</dbReference>
<keyword evidence="12" id="KW-1185">Reference proteome</keyword>
<keyword evidence="5" id="KW-0378">Hydrolase</keyword>
<evidence type="ECO:0000256" key="4">
    <source>
        <dbReference type="ARBA" id="ARBA00022729"/>
    </source>
</evidence>
<evidence type="ECO:0000256" key="3">
    <source>
        <dbReference type="ARBA" id="ARBA00022723"/>
    </source>
</evidence>
<evidence type="ECO:0000256" key="1">
    <source>
        <dbReference type="ARBA" id="ARBA00008721"/>
    </source>
</evidence>
<evidence type="ECO:0000256" key="7">
    <source>
        <dbReference type="ARBA" id="ARBA00023049"/>
    </source>
</evidence>
<protein>
    <submittedName>
        <fullName evidence="11">Metalloprotease 1</fullName>
    </submittedName>
</protein>
<feature type="signal peptide" evidence="9">
    <location>
        <begin position="1"/>
        <end position="22"/>
    </location>
</feature>
<dbReference type="Gene3D" id="3.40.390.10">
    <property type="entry name" value="Collagenase (Catalytic Domain)"/>
    <property type="match status" value="1"/>
</dbReference>
<keyword evidence="6" id="KW-0862">Zinc</keyword>
<name>A0ABR1Z3Q5_9PEZI</name>
<keyword evidence="7 11" id="KW-0482">Metalloprotease</keyword>
<evidence type="ECO:0000259" key="10">
    <source>
        <dbReference type="Pfam" id="PF05572"/>
    </source>
</evidence>
<keyword evidence="8" id="KW-1015">Disulfide bond</keyword>
<proteinExistence type="inferred from homology"/>
<accession>A0ABR1Z3Q5</accession>
<dbReference type="GO" id="GO:0008237">
    <property type="term" value="F:metallopeptidase activity"/>
    <property type="evidence" value="ECO:0007669"/>
    <property type="project" value="UniProtKB-KW"/>
</dbReference>
<keyword evidence="4 9" id="KW-0732">Signal</keyword>
<feature type="chain" id="PRO_5045673024" evidence="9">
    <location>
        <begin position="23"/>
        <end position="280"/>
    </location>
</feature>
<keyword evidence="3" id="KW-0479">Metal-binding</keyword>
<keyword evidence="2" id="KW-0645">Protease</keyword>
<dbReference type="SUPFAM" id="SSF55486">
    <property type="entry name" value="Metalloproteases ('zincins'), catalytic domain"/>
    <property type="match status" value="1"/>
</dbReference>
<evidence type="ECO:0000256" key="8">
    <source>
        <dbReference type="ARBA" id="ARBA00023157"/>
    </source>
</evidence>
<dbReference type="Pfam" id="PF05572">
    <property type="entry name" value="Peptidase_M43"/>
    <property type="match status" value="1"/>
</dbReference>
<feature type="domain" description="Peptidase M43 pregnancy-associated plasma-A" evidence="10">
    <location>
        <begin position="184"/>
        <end position="270"/>
    </location>
</feature>
<evidence type="ECO:0000256" key="9">
    <source>
        <dbReference type="SAM" id="SignalP"/>
    </source>
</evidence>
<dbReference type="CDD" id="cd04275">
    <property type="entry name" value="ZnMc_pappalysin_like"/>
    <property type="match status" value="1"/>
</dbReference>